<evidence type="ECO:0000256" key="1">
    <source>
        <dbReference type="ARBA" id="ARBA00004117"/>
    </source>
</evidence>
<sequence>MSLFSALDVANSGLTAESYRLNVVASNLANANSAVSSNGQPYRAREVVFAAQPLSGPGVPAGVNGVQVAGVVEKPGPLKFVYDPGNPLANKDGYVSYPNVNPVDEMVNMISASRAYQADVNVMTTTKNLLLKTLTLGQ</sequence>
<proteinExistence type="inferred from homology"/>
<dbReference type="InterPro" id="IPR010930">
    <property type="entry name" value="Flg_bb/hook_C_dom"/>
</dbReference>
<evidence type="ECO:0000259" key="7">
    <source>
        <dbReference type="Pfam" id="PF00460"/>
    </source>
</evidence>
<evidence type="ECO:0000313" key="9">
    <source>
        <dbReference type="EMBL" id="CUA96694.1"/>
    </source>
</evidence>
<evidence type="ECO:0000256" key="5">
    <source>
        <dbReference type="ARBA" id="ARBA00025933"/>
    </source>
</evidence>
<evidence type="ECO:0000256" key="2">
    <source>
        <dbReference type="ARBA" id="ARBA00009677"/>
    </source>
</evidence>
<dbReference type="Pfam" id="PF00460">
    <property type="entry name" value="Flg_bb_rod"/>
    <property type="match status" value="1"/>
</dbReference>
<comment type="subcellular location">
    <subcellularLocation>
        <location evidence="1 6">Bacterial flagellum basal body</location>
    </subcellularLocation>
</comment>
<evidence type="ECO:0000313" key="10">
    <source>
        <dbReference type="Proteomes" id="UP000183649"/>
    </source>
</evidence>
<keyword evidence="9" id="KW-0966">Cell projection</keyword>
<comment type="subunit">
    <text evidence="5 6">The basal body constitutes a major portion of the flagellar organelle and consists of four rings (L,P,S, and M) mounted on a central rod. The rod consists of about 26 subunits of FlgG in the distal portion, and FlgB, FlgC and FlgF are thought to build up the proximal portion of the rod with about 6 subunits each.</text>
</comment>
<keyword evidence="9" id="KW-0282">Flagellum</keyword>
<keyword evidence="9" id="KW-0969">Cilium</keyword>
<dbReference type="GO" id="GO:0030694">
    <property type="term" value="C:bacterial-type flagellum basal body, rod"/>
    <property type="evidence" value="ECO:0007669"/>
    <property type="project" value="UniProtKB-UniRule"/>
</dbReference>
<gene>
    <name evidence="9" type="ORF">Ga0061069_104246</name>
</gene>
<dbReference type="Proteomes" id="UP000183649">
    <property type="component" value="Unassembled WGS sequence"/>
</dbReference>
<reference evidence="10" key="1">
    <citation type="submission" date="2015-08" db="EMBL/GenBank/DDBJ databases">
        <authorList>
            <person name="Varghese N."/>
        </authorList>
    </citation>
    <scope>NUCLEOTIDE SEQUENCE [LARGE SCALE GENOMIC DNA]</scope>
    <source>
        <strain evidence="10">DSM 18181</strain>
    </source>
</reference>
<dbReference type="PROSITE" id="PS00588">
    <property type="entry name" value="FLAGELLA_BB_ROD"/>
    <property type="match status" value="1"/>
</dbReference>
<dbReference type="InterPro" id="IPR001444">
    <property type="entry name" value="Flag_bb_rod_N"/>
</dbReference>
<dbReference type="PANTHER" id="PTHR30435">
    <property type="entry name" value="FLAGELLAR PROTEIN"/>
    <property type="match status" value="1"/>
</dbReference>
<dbReference type="AlphaFoldDB" id="A0A0K6I0K3"/>
<organism evidence="9 10">
    <name type="scientific">Thiomonas bhubaneswarensis</name>
    <dbReference type="NCBI Taxonomy" id="339866"/>
    <lineage>
        <taxon>Bacteria</taxon>
        <taxon>Pseudomonadati</taxon>
        <taxon>Pseudomonadota</taxon>
        <taxon>Betaproteobacteria</taxon>
        <taxon>Burkholderiales</taxon>
        <taxon>Thiomonas</taxon>
    </lineage>
</organism>
<dbReference type="GO" id="GO:0071978">
    <property type="term" value="P:bacterial-type flagellum-dependent swarming motility"/>
    <property type="evidence" value="ECO:0007669"/>
    <property type="project" value="TreeGrafter"/>
</dbReference>
<evidence type="ECO:0000256" key="3">
    <source>
        <dbReference type="ARBA" id="ARBA00017941"/>
    </source>
</evidence>
<dbReference type="EMBL" id="CYHF01000004">
    <property type="protein sequence ID" value="CUA96694.1"/>
    <property type="molecule type" value="Genomic_DNA"/>
</dbReference>
<evidence type="ECO:0000259" key="8">
    <source>
        <dbReference type="Pfam" id="PF06429"/>
    </source>
</evidence>
<comment type="similarity">
    <text evidence="2">Belongs to the flagella basal body rod proteins family.</text>
</comment>
<dbReference type="RefSeq" id="WP_055450375.1">
    <property type="nucleotide sequence ID" value="NZ_CYHF01000004.1"/>
</dbReference>
<name>A0A0K6I0K3_9BURK</name>
<accession>A0A0K6I0K3</accession>
<dbReference type="NCBIfam" id="TIGR01395">
    <property type="entry name" value="FlgC"/>
    <property type="match status" value="1"/>
</dbReference>
<evidence type="ECO:0000256" key="4">
    <source>
        <dbReference type="ARBA" id="ARBA00023143"/>
    </source>
</evidence>
<dbReference type="InterPro" id="IPR006299">
    <property type="entry name" value="FlgC"/>
</dbReference>
<feature type="domain" description="Flagellar basal body rod protein N-terminal" evidence="7">
    <location>
        <begin position="7"/>
        <end position="32"/>
    </location>
</feature>
<keyword evidence="10" id="KW-1185">Reference proteome</keyword>
<protein>
    <recommendedName>
        <fullName evidence="3 6">Flagellar basal-body rod protein FlgC</fullName>
    </recommendedName>
</protein>
<dbReference type="Pfam" id="PF06429">
    <property type="entry name" value="Flg_bbr_C"/>
    <property type="match status" value="1"/>
</dbReference>
<evidence type="ECO:0000256" key="6">
    <source>
        <dbReference type="RuleBase" id="RU362062"/>
    </source>
</evidence>
<keyword evidence="4 6" id="KW-0975">Bacterial flagellum</keyword>
<feature type="domain" description="Flagellar basal-body/hook protein C-terminal" evidence="8">
    <location>
        <begin position="92"/>
        <end position="136"/>
    </location>
</feature>
<dbReference type="PANTHER" id="PTHR30435:SF2">
    <property type="entry name" value="FLAGELLAR BASAL-BODY ROD PROTEIN FLGC"/>
    <property type="match status" value="1"/>
</dbReference>
<dbReference type="STRING" id="339866.GCA_001418255_01476"/>
<dbReference type="OrthoDB" id="9794148at2"/>
<dbReference type="InterPro" id="IPR019776">
    <property type="entry name" value="Flagellar_basal_body_rod_CS"/>
</dbReference>